<reference evidence="7" key="1">
    <citation type="submission" date="2025-08" db="UniProtKB">
        <authorList>
            <consortium name="RefSeq"/>
        </authorList>
    </citation>
    <scope>IDENTIFICATION</scope>
</reference>
<keyword evidence="3" id="KW-0862">Zinc</keyword>
<dbReference type="KEGG" id="dqu:106744657"/>
<evidence type="ECO:0000313" key="6">
    <source>
        <dbReference type="Proteomes" id="UP000515204"/>
    </source>
</evidence>
<dbReference type="InterPro" id="IPR002893">
    <property type="entry name" value="Znf_MYND"/>
</dbReference>
<feature type="domain" description="MYND-type" evidence="4">
    <location>
        <begin position="298"/>
        <end position="337"/>
    </location>
</feature>
<evidence type="ECO:0000259" key="5">
    <source>
        <dbReference type="Pfam" id="PF20179"/>
    </source>
</evidence>
<keyword evidence="2" id="KW-0863">Zinc-finger</keyword>
<proteinExistence type="predicted"/>
<protein>
    <submittedName>
        <fullName evidence="7">Uncharacterized protein LOC106744657</fullName>
    </submittedName>
</protein>
<dbReference type="Proteomes" id="UP000515204">
    <property type="component" value="Unplaced"/>
</dbReference>
<sequence>MCNVLALTVNLHIQFIEQIERMEKYEFHRFPFENKLFTDMSTFHKQYFQGNISRNYWTYADYAFTDFVTGPLTLLHSLQCVNLVKPIKELHTYVIHIIDAKYVDRYNFPSWELFLHFIRRNGKLIIVMVGLELPDETSNSEICRICVNSGKKLVLESVHMLYHDYVTSSAYRRPTIVIGFHAELKYLDARRKYLEAIRAQNCSLLLTSKSKIKMEEHLTEIRDVLGEFVKPLLETENKFRSHRPYRDFDTNYVFYRNAFLIIYKNLHNSNMSKKCALITYRGPCSSATYNNFFHAYLCHVCKLPNQGKLQLCNGCNMIAYCNDHHRTMHLVEHKYICQAIQKIRHKNLLCNVPRTPLQEFFNSKNKSITALSEALGRKLCDYEMEMIVWARLCNKCEQHEKLFTCPVCYSVSYCDNHKGEIDKHYGIECENLALSVNYAIKYMDRSGQRETYKFDQFFDTNKWNFTDMGATFPSVYNCPSWELFLHLLGKRCKLLIVLIGSNVPLQGLDFSICSCCEQSGKTVVFETYQMMYQDYVASPVYKQPSLVILLDFEFKYDVSDKMCLMAIRTQNCPLIITAKSQTKVQDHLFLVQQHIDVS</sequence>
<dbReference type="GO" id="GO:0008270">
    <property type="term" value="F:zinc ion binding"/>
    <property type="evidence" value="ECO:0007669"/>
    <property type="project" value="UniProtKB-KW"/>
</dbReference>
<keyword evidence="6" id="KW-1185">Reference proteome</keyword>
<evidence type="ECO:0000256" key="3">
    <source>
        <dbReference type="ARBA" id="ARBA00022833"/>
    </source>
</evidence>
<dbReference type="Gene3D" id="6.10.140.2220">
    <property type="match status" value="1"/>
</dbReference>
<organism evidence="6 7">
    <name type="scientific">Dinoponera quadriceps</name>
    <name type="common">South American ant</name>
    <dbReference type="NCBI Taxonomy" id="609295"/>
    <lineage>
        <taxon>Eukaryota</taxon>
        <taxon>Metazoa</taxon>
        <taxon>Ecdysozoa</taxon>
        <taxon>Arthropoda</taxon>
        <taxon>Hexapoda</taxon>
        <taxon>Insecta</taxon>
        <taxon>Pterygota</taxon>
        <taxon>Neoptera</taxon>
        <taxon>Endopterygota</taxon>
        <taxon>Hymenoptera</taxon>
        <taxon>Apocrita</taxon>
        <taxon>Aculeata</taxon>
        <taxon>Formicoidea</taxon>
        <taxon>Formicidae</taxon>
        <taxon>Ponerinae</taxon>
        <taxon>Ponerini</taxon>
        <taxon>Dinoponera</taxon>
    </lineage>
</organism>
<evidence type="ECO:0000256" key="1">
    <source>
        <dbReference type="ARBA" id="ARBA00022723"/>
    </source>
</evidence>
<dbReference type="PANTHER" id="PTHR28069">
    <property type="entry name" value="GH20023P"/>
    <property type="match status" value="1"/>
</dbReference>
<feature type="domain" description="Mitochondrial splicing suppressor 51-like C-terminal" evidence="5">
    <location>
        <begin position="478"/>
        <end position="588"/>
    </location>
</feature>
<dbReference type="GeneID" id="106744657"/>
<dbReference type="PANTHER" id="PTHR28069:SF2">
    <property type="entry name" value="GH20023P"/>
    <property type="match status" value="1"/>
</dbReference>
<dbReference type="Pfam" id="PF20179">
    <property type="entry name" value="MSS51_C"/>
    <property type="match status" value="2"/>
</dbReference>
<name>A0A6P3XB14_DINQU</name>
<dbReference type="AlphaFoldDB" id="A0A6P3XB14"/>
<evidence type="ECO:0000259" key="4">
    <source>
        <dbReference type="Pfam" id="PF01753"/>
    </source>
</evidence>
<dbReference type="Pfam" id="PF01753">
    <property type="entry name" value="zf-MYND"/>
    <property type="match status" value="1"/>
</dbReference>
<dbReference type="SUPFAM" id="SSF144232">
    <property type="entry name" value="HIT/MYND zinc finger-like"/>
    <property type="match status" value="1"/>
</dbReference>
<gene>
    <name evidence="7" type="primary">LOC106744657</name>
</gene>
<dbReference type="RefSeq" id="XP_014475074.1">
    <property type="nucleotide sequence ID" value="XM_014619588.1"/>
</dbReference>
<dbReference type="OrthoDB" id="5282002at2759"/>
<evidence type="ECO:0000256" key="2">
    <source>
        <dbReference type="ARBA" id="ARBA00022771"/>
    </source>
</evidence>
<evidence type="ECO:0000313" key="7">
    <source>
        <dbReference type="RefSeq" id="XP_014475074.1"/>
    </source>
</evidence>
<dbReference type="InterPro" id="IPR046824">
    <property type="entry name" value="Mss51-like_C"/>
</dbReference>
<feature type="non-terminal residue" evidence="7">
    <location>
        <position position="598"/>
    </location>
</feature>
<accession>A0A6P3XB14</accession>
<keyword evidence="1" id="KW-0479">Metal-binding</keyword>
<feature type="domain" description="Mitochondrial splicing suppressor 51-like C-terminal" evidence="5">
    <location>
        <begin position="71"/>
        <end position="248"/>
    </location>
</feature>